<evidence type="ECO:0000259" key="1">
    <source>
        <dbReference type="PROSITE" id="PS50879"/>
    </source>
</evidence>
<dbReference type="Pfam" id="PF00075">
    <property type="entry name" value="RNase_H"/>
    <property type="match status" value="1"/>
</dbReference>
<dbReference type="Proteomes" id="UP001140074">
    <property type="component" value="Unassembled WGS sequence"/>
</dbReference>
<protein>
    <recommendedName>
        <fullName evidence="1">RNase H type-1 domain-containing protein</fullName>
    </recommendedName>
</protein>
<dbReference type="InterPro" id="IPR036397">
    <property type="entry name" value="RNaseH_sf"/>
</dbReference>
<organism evidence="2 3">
    <name type="scientific">Coemansia aciculifera</name>
    <dbReference type="NCBI Taxonomy" id="417176"/>
    <lineage>
        <taxon>Eukaryota</taxon>
        <taxon>Fungi</taxon>
        <taxon>Fungi incertae sedis</taxon>
        <taxon>Zoopagomycota</taxon>
        <taxon>Kickxellomycotina</taxon>
        <taxon>Kickxellomycetes</taxon>
        <taxon>Kickxellales</taxon>
        <taxon>Kickxellaceae</taxon>
        <taxon>Coemansia</taxon>
    </lineage>
</organism>
<dbReference type="InterPro" id="IPR012337">
    <property type="entry name" value="RNaseH-like_sf"/>
</dbReference>
<accession>A0A9W8IEN5</accession>
<keyword evidence="3" id="KW-1185">Reference proteome</keyword>
<dbReference type="PROSITE" id="PS50879">
    <property type="entry name" value="RNASE_H_1"/>
    <property type="match status" value="1"/>
</dbReference>
<evidence type="ECO:0000313" key="3">
    <source>
        <dbReference type="Proteomes" id="UP001140074"/>
    </source>
</evidence>
<feature type="domain" description="RNase H type-1" evidence="1">
    <location>
        <begin position="116"/>
        <end position="232"/>
    </location>
</feature>
<dbReference type="Gene3D" id="3.30.420.10">
    <property type="entry name" value="Ribonuclease H-like superfamily/Ribonuclease H"/>
    <property type="match status" value="1"/>
</dbReference>
<dbReference type="EMBL" id="JANBUY010000417">
    <property type="protein sequence ID" value="KAJ2859206.1"/>
    <property type="molecule type" value="Genomic_DNA"/>
</dbReference>
<dbReference type="SUPFAM" id="SSF53098">
    <property type="entry name" value="Ribonuclease H-like"/>
    <property type="match status" value="1"/>
</dbReference>
<proteinExistence type="predicted"/>
<name>A0A9W8IEN5_9FUNG</name>
<dbReference type="AlphaFoldDB" id="A0A9W8IEN5"/>
<evidence type="ECO:0000313" key="2">
    <source>
        <dbReference type="EMBL" id="KAJ2859206.1"/>
    </source>
</evidence>
<dbReference type="InterPro" id="IPR002156">
    <property type="entry name" value="RNaseH_domain"/>
</dbReference>
<sequence length="232" mass="25038">MAQLELEQLRAELEQSKVKIENQGKMVAQLQTVATSTIHGRAAQGSHVPVTRTHARMATSESVGPRLLTGGNGARAVARKVLEGPANIQETVAELFLTEKISQRFRELDIAGLAASATRIEIYTDGSLQPGTASRPAQMGFAAIFQFHVAGEIIKEVTVAGATMDGPFSSTMAEMMAIVAALAVLPSDAKATVWCDSQAAIAYTRLLQKKSDNSWRKSPQAYMAQFHVDRIR</sequence>
<dbReference type="GO" id="GO:0003676">
    <property type="term" value="F:nucleic acid binding"/>
    <property type="evidence" value="ECO:0007669"/>
    <property type="project" value="InterPro"/>
</dbReference>
<dbReference type="GO" id="GO:0004523">
    <property type="term" value="F:RNA-DNA hybrid ribonuclease activity"/>
    <property type="evidence" value="ECO:0007669"/>
    <property type="project" value="InterPro"/>
</dbReference>
<gene>
    <name evidence="2" type="ORF">GGH94_006224</name>
</gene>
<comment type="caution">
    <text evidence="2">The sequence shown here is derived from an EMBL/GenBank/DDBJ whole genome shotgun (WGS) entry which is preliminary data.</text>
</comment>
<reference evidence="2" key="1">
    <citation type="submission" date="2022-07" db="EMBL/GenBank/DDBJ databases">
        <title>Phylogenomic reconstructions and comparative analyses of Kickxellomycotina fungi.</title>
        <authorList>
            <person name="Reynolds N.K."/>
            <person name="Stajich J.E."/>
            <person name="Barry K."/>
            <person name="Grigoriev I.V."/>
            <person name="Crous P."/>
            <person name="Smith M.E."/>
        </authorList>
    </citation>
    <scope>NUCLEOTIDE SEQUENCE</scope>
    <source>
        <strain evidence="2">RSA 476</strain>
    </source>
</reference>